<evidence type="ECO:0000256" key="2">
    <source>
        <dbReference type="ARBA" id="ARBA00010876"/>
    </source>
</evidence>
<sequence>MENILIKSTMNHHILRLMGFARLNHTQPKLKLPKKNKNMDKVRKSHPYKLIHPWKSKALFCESMVKQVIYNKDGLVAINKPYGISARPFEFENKKKQPKISGIFNEKKYMLTDAVPHIAKELGYESLIIAKTPEKFTSGVTLLSASDKVTEAISKSMRRAEGARIIPRTYWTVTRRVPIFPEGERRVAMKLIEGPEKGVKEVVIVPKWSENERARGDIKILNVQFKVLSTASHNLASLMEIKASTSQWHAVRLFAATVTLSPILGDRVYGSRAQDVMGKFLLVSPFVEAAHVPPKLDPDLLKVIKMIPNKSTMIPAHVHLREMFLPSFLKKGNDISITAPLQPEFLWTCDQLGFKEQLFMPVSNEINSTSNSNSTVNNDEEEQYDSKQCLAIT</sequence>
<evidence type="ECO:0000313" key="6">
    <source>
        <dbReference type="Proteomes" id="UP000826195"/>
    </source>
</evidence>
<dbReference type="Proteomes" id="UP000826195">
    <property type="component" value="Unassembled WGS sequence"/>
</dbReference>
<keyword evidence="3" id="KW-0413">Isomerase</keyword>
<dbReference type="SUPFAM" id="SSF55120">
    <property type="entry name" value="Pseudouridine synthase"/>
    <property type="match status" value="1"/>
</dbReference>
<dbReference type="InterPro" id="IPR020103">
    <property type="entry name" value="PsdUridine_synth_cat_dom_sf"/>
</dbReference>
<evidence type="ECO:0000256" key="4">
    <source>
        <dbReference type="SAM" id="MobiDB-lite"/>
    </source>
</evidence>
<comment type="caution">
    <text evidence="5">The sequence shown here is derived from an EMBL/GenBank/DDBJ whole genome shotgun (WGS) entry which is preliminary data.</text>
</comment>
<dbReference type="InterPro" id="IPR050188">
    <property type="entry name" value="RluA_PseudoU_synthase"/>
</dbReference>
<reference evidence="5 6" key="1">
    <citation type="journal article" date="2021" name="J. Hered.">
        <title>A chromosome-level genome assembly of the parasitoid wasp, Cotesia glomerata (Hymenoptera: Braconidae).</title>
        <authorList>
            <person name="Pinto B.J."/>
            <person name="Weis J.J."/>
            <person name="Gamble T."/>
            <person name="Ode P.J."/>
            <person name="Paul R."/>
            <person name="Zaspel J.M."/>
        </authorList>
    </citation>
    <scope>NUCLEOTIDE SEQUENCE [LARGE SCALE GENOMIC DNA]</scope>
    <source>
        <strain evidence="5">CgM1</strain>
    </source>
</reference>
<protein>
    <submittedName>
        <fullName evidence="5">Uncharacterized protein</fullName>
    </submittedName>
</protein>
<dbReference type="EMBL" id="JAHXZJ010002609">
    <property type="protein sequence ID" value="KAH0540824.1"/>
    <property type="molecule type" value="Genomic_DNA"/>
</dbReference>
<dbReference type="GO" id="GO:0001522">
    <property type="term" value="P:pseudouridine synthesis"/>
    <property type="evidence" value="ECO:0007669"/>
    <property type="project" value="InterPro"/>
</dbReference>
<comment type="catalytic activity">
    <reaction evidence="1">
        <text>a uridine in mRNA = a pseudouridine in mRNA</text>
        <dbReference type="Rhea" id="RHEA:56644"/>
        <dbReference type="Rhea" id="RHEA-COMP:14658"/>
        <dbReference type="Rhea" id="RHEA-COMP:14659"/>
        <dbReference type="ChEBI" id="CHEBI:65314"/>
        <dbReference type="ChEBI" id="CHEBI:65315"/>
    </reaction>
</comment>
<dbReference type="PANTHER" id="PTHR21600:SF83">
    <property type="entry name" value="PSEUDOURIDYLATE SYNTHASE RPUSD4, MITOCHONDRIAL"/>
    <property type="match status" value="1"/>
</dbReference>
<feature type="region of interest" description="Disordered" evidence="4">
    <location>
        <begin position="367"/>
        <end position="393"/>
    </location>
</feature>
<keyword evidence="6" id="KW-1185">Reference proteome</keyword>
<dbReference type="Gene3D" id="3.30.2350.10">
    <property type="entry name" value="Pseudouridine synthase"/>
    <property type="match status" value="1"/>
</dbReference>
<evidence type="ECO:0000256" key="3">
    <source>
        <dbReference type="ARBA" id="ARBA00023235"/>
    </source>
</evidence>
<dbReference type="GO" id="GO:0003723">
    <property type="term" value="F:RNA binding"/>
    <property type="evidence" value="ECO:0007669"/>
    <property type="project" value="InterPro"/>
</dbReference>
<dbReference type="PANTHER" id="PTHR21600">
    <property type="entry name" value="MITOCHONDRIAL RNA PSEUDOURIDINE SYNTHASE"/>
    <property type="match status" value="1"/>
</dbReference>
<dbReference type="GO" id="GO:0009982">
    <property type="term" value="F:pseudouridine synthase activity"/>
    <property type="evidence" value="ECO:0007669"/>
    <property type="project" value="InterPro"/>
</dbReference>
<organism evidence="5 6">
    <name type="scientific">Cotesia glomerata</name>
    <name type="common">Lepidopteran parasitic wasp</name>
    <name type="synonym">Apanteles glomeratus</name>
    <dbReference type="NCBI Taxonomy" id="32391"/>
    <lineage>
        <taxon>Eukaryota</taxon>
        <taxon>Metazoa</taxon>
        <taxon>Ecdysozoa</taxon>
        <taxon>Arthropoda</taxon>
        <taxon>Hexapoda</taxon>
        <taxon>Insecta</taxon>
        <taxon>Pterygota</taxon>
        <taxon>Neoptera</taxon>
        <taxon>Endopterygota</taxon>
        <taxon>Hymenoptera</taxon>
        <taxon>Apocrita</taxon>
        <taxon>Ichneumonoidea</taxon>
        <taxon>Braconidae</taxon>
        <taxon>Microgastrinae</taxon>
        <taxon>Cotesia</taxon>
    </lineage>
</organism>
<accession>A0AAV7I4F8</accession>
<comment type="similarity">
    <text evidence="2">Belongs to the pseudouridine synthase RluA family.</text>
</comment>
<name>A0AAV7I4F8_COTGL</name>
<feature type="compositionally biased region" description="Low complexity" evidence="4">
    <location>
        <begin position="367"/>
        <end position="377"/>
    </location>
</feature>
<evidence type="ECO:0000313" key="5">
    <source>
        <dbReference type="EMBL" id="KAH0540824.1"/>
    </source>
</evidence>
<gene>
    <name evidence="5" type="ORF">KQX54_020107</name>
</gene>
<dbReference type="AlphaFoldDB" id="A0AAV7I4F8"/>
<proteinExistence type="inferred from homology"/>
<evidence type="ECO:0000256" key="1">
    <source>
        <dbReference type="ARBA" id="ARBA00001166"/>
    </source>
</evidence>